<dbReference type="Proteomes" id="UP000027345">
    <property type="component" value="Unassembled WGS sequence"/>
</dbReference>
<gene>
    <name evidence="1" type="ORF">DV20_32910</name>
</gene>
<dbReference type="AlphaFoldDB" id="A0A066TSK5"/>
<comment type="caution">
    <text evidence="1">The sequence shown here is derived from an EMBL/GenBank/DDBJ whole genome shotgun (WGS) entry which is preliminary data.</text>
</comment>
<reference evidence="1 2" key="1">
    <citation type="submission" date="2014-05" db="EMBL/GenBank/DDBJ databases">
        <title>Draft genome sequence of Amycolatopsis rifamycinica DSM 46095.</title>
        <authorList>
            <person name="Lal R."/>
            <person name="Saxena A."/>
            <person name="Kumari R."/>
            <person name="Mukherjee U."/>
            <person name="Singh P."/>
            <person name="Sangwan N."/>
            <person name="Mahato N.K."/>
        </authorList>
    </citation>
    <scope>NUCLEOTIDE SEQUENCE [LARGE SCALE GENOMIC DNA]</scope>
    <source>
        <strain evidence="1 2">DSM 46095</strain>
    </source>
</reference>
<dbReference type="STRING" id="287986.DV20_32910"/>
<evidence type="ECO:0000313" key="1">
    <source>
        <dbReference type="EMBL" id="KDN18141.1"/>
    </source>
</evidence>
<proteinExistence type="predicted"/>
<dbReference type="RefSeq" id="WP_043786868.1">
    <property type="nucleotide sequence ID" value="NZ_JMQI01000066.1"/>
</dbReference>
<dbReference type="eggNOG" id="COG0739">
    <property type="taxonomic scope" value="Bacteria"/>
</dbReference>
<accession>A0A066TSK5</accession>
<keyword evidence="2" id="KW-1185">Reference proteome</keyword>
<evidence type="ECO:0000313" key="2">
    <source>
        <dbReference type="Proteomes" id="UP000027345"/>
    </source>
</evidence>
<evidence type="ECO:0008006" key="3">
    <source>
        <dbReference type="Google" id="ProtNLM"/>
    </source>
</evidence>
<name>A0A066TSK5_9PSEU</name>
<sequence length="262" mass="27363">MVLGAVIVLVAGIVVVVALTRDSVRTPGCTVALPGDDPSAYTFTPEQMNNAATISAVGTKLGLPAHAATVALATVLQESKLRNLEGGDRDSVGLFQQRPSQGWGTIAQLRDPVYAATEFYEKLEKLPGWETLPITVAAQGVQRSGVPDAYAQWEPQARAMAAAFNGQFPAALTCRNLTLAAPADLAAAATAELGTSRLSGPHPPAQGWMYATWLVGRAEALGVDKVSFAGRTWTAESGAWAEEPAAGQDLSLHQTAAARVSE</sequence>
<dbReference type="EMBL" id="JMQI01000066">
    <property type="protein sequence ID" value="KDN18141.1"/>
    <property type="molecule type" value="Genomic_DNA"/>
</dbReference>
<protein>
    <recommendedName>
        <fullName evidence="3">Co/Zn/Cd efflux system component</fullName>
    </recommendedName>
</protein>
<dbReference type="OrthoDB" id="5496837at2"/>
<organism evidence="1 2">
    <name type="scientific">Amycolatopsis rifamycinica</name>
    <dbReference type="NCBI Taxonomy" id="287986"/>
    <lineage>
        <taxon>Bacteria</taxon>
        <taxon>Bacillati</taxon>
        <taxon>Actinomycetota</taxon>
        <taxon>Actinomycetes</taxon>
        <taxon>Pseudonocardiales</taxon>
        <taxon>Pseudonocardiaceae</taxon>
        <taxon>Amycolatopsis</taxon>
    </lineage>
</organism>